<dbReference type="Proteomes" id="UP000185479">
    <property type="component" value="Chromosome"/>
</dbReference>
<dbReference type="Pfam" id="PF11209">
    <property type="entry name" value="LmeA"/>
    <property type="match status" value="1"/>
</dbReference>
<reference evidence="3 5" key="2">
    <citation type="submission" date="2019-06" db="EMBL/GenBank/DDBJ databases">
        <title>Whole genome shotgun sequence of Corynebacterium flavescens NBRC 14136.</title>
        <authorList>
            <person name="Hosoyama A."/>
            <person name="Uohara A."/>
            <person name="Ohji S."/>
            <person name="Ichikawa N."/>
        </authorList>
    </citation>
    <scope>NUCLEOTIDE SEQUENCE [LARGE SCALE GENOMIC DNA]</scope>
    <source>
        <strain evidence="3 5">NBRC 14136</strain>
    </source>
</reference>
<reference evidence="2 4" key="1">
    <citation type="submission" date="2014-08" db="EMBL/GenBank/DDBJ databases">
        <title>Complete genome sequence of Corynebacterium flavescens OJ8(T)(=DSM 20296(T)), isolated from cheese.</title>
        <authorList>
            <person name="Ruckert C."/>
            <person name="Albersmeier A."/>
            <person name="Winkler A."/>
            <person name="Kalinowski J."/>
        </authorList>
    </citation>
    <scope>NUCLEOTIDE SEQUENCE [LARGE SCALE GENOMIC DNA]</scope>
    <source>
        <strain evidence="2 4">OJ8</strain>
    </source>
</reference>
<evidence type="ECO:0000313" key="2">
    <source>
        <dbReference type="EMBL" id="APT87568.1"/>
    </source>
</evidence>
<evidence type="ECO:0000313" key="4">
    <source>
        <dbReference type="Proteomes" id="UP000185479"/>
    </source>
</evidence>
<feature type="region of interest" description="Disordered" evidence="1">
    <location>
        <begin position="246"/>
        <end position="282"/>
    </location>
</feature>
<feature type="compositionally biased region" description="Basic and acidic residues" evidence="1">
    <location>
        <begin position="254"/>
        <end position="263"/>
    </location>
</feature>
<dbReference type="GeneID" id="82881142"/>
<evidence type="ECO:0000313" key="5">
    <source>
        <dbReference type="Proteomes" id="UP000315353"/>
    </source>
</evidence>
<proteinExistence type="predicted"/>
<dbReference type="AlphaFoldDB" id="A0A1L7CP21"/>
<dbReference type="STRING" id="28028.CFLV_10670"/>
<sequence length="282" mass="30038">MSVIEIDRRIVPLLAAVASVVAAWAIDSGLAMHTEHKLAQEVKADSRLENSPNVFVGGVPFSAAFFTGEVPFIEVQSLDVEVPKLGMVNAATTLRDISLTPTQLLHGDFQGAPVSTYSRSISLDGVALGRLLGITDLSIANPDNISPTGGTSAEAELTGTLPGDSSKSTVKVTLRLVGPEFQMRVYDEDDERLNKAFSLEFDTRQLPLPAQATSVKLHGGSISFEVQKRDITLSTVQLSPLEIEGSEEQAVADAEQKAEDTAEKVGVAPQTPSRPTVFGTRP</sequence>
<organism evidence="2 4">
    <name type="scientific">Corynebacterium flavescens</name>
    <dbReference type="NCBI Taxonomy" id="28028"/>
    <lineage>
        <taxon>Bacteria</taxon>
        <taxon>Bacillati</taxon>
        <taxon>Actinomycetota</taxon>
        <taxon>Actinomycetes</taxon>
        <taxon>Mycobacteriales</taxon>
        <taxon>Corynebacteriaceae</taxon>
        <taxon>Corynebacterium</taxon>
    </lineage>
</organism>
<dbReference type="OrthoDB" id="4417239at2"/>
<keyword evidence="4" id="KW-1185">Reference proteome</keyword>
<name>A0A1L7CP21_CORFL</name>
<dbReference type="Proteomes" id="UP000315353">
    <property type="component" value="Unassembled WGS sequence"/>
</dbReference>
<dbReference type="InterPro" id="IPR021373">
    <property type="entry name" value="DUF2993"/>
</dbReference>
<dbReference type="EMBL" id="CP009246">
    <property type="protein sequence ID" value="APT87568.1"/>
    <property type="molecule type" value="Genomic_DNA"/>
</dbReference>
<dbReference type="RefSeq" id="WP_075730501.1">
    <property type="nucleotide sequence ID" value="NZ_BJNB01000033.1"/>
</dbReference>
<gene>
    <name evidence="3" type="ORF">CFL01nite_18930</name>
    <name evidence="2" type="ORF">CFLV_10670</name>
</gene>
<accession>A0A1L7CP21</accession>
<protein>
    <submittedName>
        <fullName evidence="2">Uncharacterized protein</fullName>
    </submittedName>
</protein>
<dbReference type="KEGG" id="cfc:CFLV_10670"/>
<evidence type="ECO:0000313" key="3">
    <source>
        <dbReference type="EMBL" id="GEB98398.1"/>
    </source>
</evidence>
<dbReference type="EMBL" id="BJNB01000033">
    <property type="protein sequence ID" value="GEB98398.1"/>
    <property type="molecule type" value="Genomic_DNA"/>
</dbReference>
<evidence type="ECO:0000256" key="1">
    <source>
        <dbReference type="SAM" id="MobiDB-lite"/>
    </source>
</evidence>